<dbReference type="GO" id="GO:0004252">
    <property type="term" value="F:serine-type endopeptidase activity"/>
    <property type="evidence" value="ECO:0007669"/>
    <property type="project" value="InterPro"/>
</dbReference>
<dbReference type="PRINTS" id="PR00834">
    <property type="entry name" value="PROTEASES2C"/>
</dbReference>
<proteinExistence type="inferred from homology"/>
<evidence type="ECO:0000256" key="1">
    <source>
        <dbReference type="ARBA" id="ARBA00010541"/>
    </source>
</evidence>
<dbReference type="FunFam" id="2.40.10.10:FF:000001">
    <property type="entry name" value="Periplasmic serine protease DegS"/>
    <property type="match status" value="1"/>
</dbReference>
<feature type="domain" description="PDZ" evidence="5">
    <location>
        <begin position="222"/>
        <end position="303"/>
    </location>
</feature>
<organism evidence="6 7">
    <name type="scientific">Cymbomonas tetramitiformis</name>
    <dbReference type="NCBI Taxonomy" id="36881"/>
    <lineage>
        <taxon>Eukaryota</taxon>
        <taxon>Viridiplantae</taxon>
        <taxon>Chlorophyta</taxon>
        <taxon>Pyramimonadophyceae</taxon>
        <taxon>Pyramimonadales</taxon>
        <taxon>Pyramimonadaceae</taxon>
        <taxon>Cymbomonas</taxon>
    </lineage>
</organism>
<dbReference type="Gene3D" id="2.30.42.10">
    <property type="match status" value="1"/>
</dbReference>
<dbReference type="Gene3D" id="2.40.10.10">
    <property type="entry name" value="Trypsin-like serine proteases"/>
    <property type="match status" value="2"/>
</dbReference>
<evidence type="ECO:0000313" key="6">
    <source>
        <dbReference type="EMBL" id="KAK3242817.1"/>
    </source>
</evidence>
<comment type="caution">
    <text evidence="6">The sequence shown here is derived from an EMBL/GenBank/DDBJ whole genome shotgun (WGS) entry which is preliminary data.</text>
</comment>
<dbReference type="InterPro" id="IPR009003">
    <property type="entry name" value="Peptidase_S1_PA"/>
</dbReference>
<keyword evidence="4" id="KW-0720">Serine protease</keyword>
<dbReference type="InterPro" id="IPR001478">
    <property type="entry name" value="PDZ"/>
</dbReference>
<protein>
    <recommendedName>
        <fullName evidence="5">PDZ domain-containing protein</fullName>
    </recommendedName>
</protein>
<keyword evidence="3" id="KW-0378">Hydrolase</keyword>
<evidence type="ECO:0000259" key="5">
    <source>
        <dbReference type="PROSITE" id="PS50106"/>
    </source>
</evidence>
<accession>A0AAE0BW18</accession>
<evidence type="ECO:0000256" key="2">
    <source>
        <dbReference type="ARBA" id="ARBA00022670"/>
    </source>
</evidence>
<dbReference type="PANTHER" id="PTHR43343">
    <property type="entry name" value="PEPTIDASE S12"/>
    <property type="match status" value="1"/>
</dbReference>
<name>A0AAE0BW18_9CHLO</name>
<dbReference type="Pfam" id="PF13365">
    <property type="entry name" value="Trypsin_2"/>
    <property type="match status" value="1"/>
</dbReference>
<dbReference type="SMART" id="SM00228">
    <property type="entry name" value="PDZ"/>
    <property type="match status" value="1"/>
</dbReference>
<gene>
    <name evidence="6" type="ORF">CYMTET_47488</name>
</gene>
<keyword evidence="7" id="KW-1185">Reference proteome</keyword>
<dbReference type="SUPFAM" id="SSF50156">
    <property type="entry name" value="PDZ domain-like"/>
    <property type="match status" value="1"/>
</dbReference>
<comment type="similarity">
    <text evidence="1">Belongs to the peptidase S1C family.</text>
</comment>
<reference evidence="6 7" key="1">
    <citation type="journal article" date="2015" name="Genome Biol. Evol.">
        <title>Comparative Genomics of a Bacterivorous Green Alga Reveals Evolutionary Causalities and Consequences of Phago-Mixotrophic Mode of Nutrition.</title>
        <authorList>
            <person name="Burns J.A."/>
            <person name="Paasch A."/>
            <person name="Narechania A."/>
            <person name="Kim E."/>
        </authorList>
    </citation>
    <scope>NUCLEOTIDE SEQUENCE [LARGE SCALE GENOMIC DNA]</scope>
    <source>
        <strain evidence="6 7">PLY_AMNH</strain>
    </source>
</reference>
<dbReference type="PROSITE" id="PS50106">
    <property type="entry name" value="PDZ"/>
    <property type="match status" value="1"/>
</dbReference>
<sequence>MGSSLSDNASHLSANEANTCELFKRCAPAVVQVSCTTLRQGPFSLDLEELPKGTGSGFIWNKEGHIVTNFHVIRGAQRAQVTLHDGTILDASLTGTYPDADLAVLKVDSRQLLHTISVGSSCNLQVGQRCFAIGNPFGLDQTLSSGIVSGLGRDIKALTGRTIRGVVQTDAAINPGNSGGPLLDARGKLIGVTTMIYSTSGASAGVGFAIPSDTVKRVVEQLVKFKHVKRPSIGVTLASNLQAGNRRVQGALVLDVLQGSEAQKAGIRPTQRDDRGRIALGDIIVSLGNRRVNSAEDVLNYLEACEVGETVKVAVIRKGKHKEFMIRLEERSAISKL</sequence>
<dbReference type="SUPFAM" id="SSF50494">
    <property type="entry name" value="Trypsin-like serine proteases"/>
    <property type="match status" value="1"/>
</dbReference>
<dbReference type="PANTHER" id="PTHR43343:SF3">
    <property type="entry name" value="PROTEASE DO-LIKE 8, CHLOROPLASTIC"/>
    <property type="match status" value="1"/>
</dbReference>
<dbReference type="InterPro" id="IPR043504">
    <property type="entry name" value="Peptidase_S1_PA_chymotrypsin"/>
</dbReference>
<evidence type="ECO:0000313" key="7">
    <source>
        <dbReference type="Proteomes" id="UP001190700"/>
    </source>
</evidence>
<dbReference type="InterPro" id="IPR001940">
    <property type="entry name" value="Peptidase_S1C"/>
</dbReference>
<dbReference type="InterPro" id="IPR051201">
    <property type="entry name" value="Chloro_Bact_Ser_Proteases"/>
</dbReference>
<dbReference type="Proteomes" id="UP001190700">
    <property type="component" value="Unassembled WGS sequence"/>
</dbReference>
<keyword evidence="2" id="KW-0645">Protease</keyword>
<evidence type="ECO:0000256" key="3">
    <source>
        <dbReference type="ARBA" id="ARBA00022801"/>
    </source>
</evidence>
<evidence type="ECO:0000256" key="4">
    <source>
        <dbReference type="ARBA" id="ARBA00022825"/>
    </source>
</evidence>
<dbReference type="GO" id="GO:0006508">
    <property type="term" value="P:proteolysis"/>
    <property type="evidence" value="ECO:0007669"/>
    <property type="project" value="UniProtKB-KW"/>
</dbReference>
<dbReference type="InterPro" id="IPR036034">
    <property type="entry name" value="PDZ_sf"/>
</dbReference>
<dbReference type="Pfam" id="PF13180">
    <property type="entry name" value="PDZ_2"/>
    <property type="match status" value="1"/>
</dbReference>
<dbReference type="AlphaFoldDB" id="A0AAE0BW18"/>
<dbReference type="EMBL" id="LGRX02033114">
    <property type="protein sequence ID" value="KAK3242817.1"/>
    <property type="molecule type" value="Genomic_DNA"/>
</dbReference>